<evidence type="ECO:0008006" key="2">
    <source>
        <dbReference type="Google" id="ProtNLM"/>
    </source>
</evidence>
<dbReference type="EMBL" id="LR862151">
    <property type="protein sequence ID" value="CAD1833647.1"/>
    <property type="molecule type" value="Genomic_DNA"/>
</dbReference>
<accession>A0A6V7PS65</accession>
<organism evidence="1">
    <name type="scientific">Ananas comosus var. bracteatus</name>
    <name type="common">red pineapple</name>
    <dbReference type="NCBI Taxonomy" id="296719"/>
    <lineage>
        <taxon>Eukaryota</taxon>
        <taxon>Viridiplantae</taxon>
        <taxon>Streptophyta</taxon>
        <taxon>Embryophyta</taxon>
        <taxon>Tracheophyta</taxon>
        <taxon>Spermatophyta</taxon>
        <taxon>Magnoliopsida</taxon>
        <taxon>Liliopsida</taxon>
        <taxon>Poales</taxon>
        <taxon>Bromeliaceae</taxon>
        <taxon>Bromelioideae</taxon>
        <taxon>Ananas</taxon>
    </lineage>
</organism>
<dbReference type="AlphaFoldDB" id="A0A6V7PS65"/>
<proteinExistence type="predicted"/>
<gene>
    <name evidence="1" type="ORF">CB5_LOCUS16858</name>
</gene>
<name>A0A6V7PS65_ANACO</name>
<reference evidence="1" key="1">
    <citation type="submission" date="2020-07" db="EMBL/GenBank/DDBJ databases">
        <authorList>
            <person name="Lin J."/>
        </authorList>
    </citation>
    <scope>NUCLEOTIDE SEQUENCE</scope>
</reference>
<evidence type="ECO:0000313" key="1">
    <source>
        <dbReference type="EMBL" id="CAD1833647.1"/>
    </source>
</evidence>
<sequence>MKRLRNREIPYVKILWSNHDEREATWELESAMQEHYPYLFSMELEYTCLPSCSFAHACEGCSLQAGTPELAYATVARRCGIGCRSGLPWGVYTTTGRLSAAQAGLPWSHLQERLGSWQGSRV</sequence>
<protein>
    <recommendedName>
        <fullName evidence="2">Chromo domain-containing protein</fullName>
    </recommendedName>
</protein>